<dbReference type="KEGG" id="nde:NIDE0387"/>
<proteinExistence type="predicted"/>
<accession>D8PAA6</accession>
<dbReference type="Proteomes" id="UP000001660">
    <property type="component" value="Chromosome"/>
</dbReference>
<dbReference type="InterPro" id="IPR024402">
    <property type="entry name" value="DUF2726"/>
</dbReference>
<dbReference type="OrthoDB" id="9803148at2"/>
<evidence type="ECO:0000313" key="2">
    <source>
        <dbReference type="EMBL" id="CBK40165.1"/>
    </source>
</evidence>
<evidence type="ECO:0000313" key="3">
    <source>
        <dbReference type="Proteomes" id="UP000001660"/>
    </source>
</evidence>
<dbReference type="HOGENOM" id="CLU_1552480_0_0_0"/>
<keyword evidence="3" id="KW-1185">Reference proteome</keyword>
<dbReference type="Pfam" id="PF10881">
    <property type="entry name" value="DUF2726"/>
    <property type="match status" value="1"/>
</dbReference>
<name>D8PAA6_9BACT</name>
<sequence>MELLYPILGIGALVFLGSLAWESFGRRRSPGALTTEAPAGMSFKVKPLLTDQEVQLYNLLRLAVEDRYLLFTQIPLWSLLDLRLPSGTPPAETLRELALKRATFVLVHPGSRLVEKVVQVERPVPDDAPDGSHDSLFESALRAAGVQLVRLSPLHAYTVPGLVTVLDLADPE</sequence>
<organism evidence="2 3">
    <name type="scientific">Nitrospira defluvii</name>
    <dbReference type="NCBI Taxonomy" id="330214"/>
    <lineage>
        <taxon>Bacteria</taxon>
        <taxon>Pseudomonadati</taxon>
        <taxon>Nitrospirota</taxon>
        <taxon>Nitrospiria</taxon>
        <taxon>Nitrospirales</taxon>
        <taxon>Nitrospiraceae</taxon>
        <taxon>Nitrospira</taxon>
    </lineage>
</organism>
<protein>
    <recommendedName>
        <fullName evidence="1">DUF2726 domain-containing protein</fullName>
    </recommendedName>
</protein>
<reference evidence="2 3" key="1">
    <citation type="journal article" date="2010" name="Proc. Natl. Acad. Sci. U.S.A.">
        <title>A Nitrospira metagenome illuminates the physiology and evolution of globally important nitrite-oxidizing bacteria.</title>
        <authorList>
            <person name="Lucker S."/>
            <person name="Wagner M."/>
            <person name="Maixner F."/>
            <person name="Pelletier E."/>
            <person name="Koch H."/>
            <person name="Vacherie B."/>
            <person name="Rattei T."/>
            <person name="Sinninghe Damste J."/>
            <person name="Spieck E."/>
            <person name="Le Paslier D."/>
            <person name="Daims H."/>
        </authorList>
    </citation>
    <scope>NUCLEOTIDE SEQUENCE [LARGE SCALE GENOMIC DNA]</scope>
</reference>
<dbReference type="EMBL" id="FP929003">
    <property type="protein sequence ID" value="CBK40165.1"/>
    <property type="molecule type" value="Genomic_DNA"/>
</dbReference>
<dbReference type="STRING" id="330214.NIDE0387"/>
<evidence type="ECO:0000259" key="1">
    <source>
        <dbReference type="Pfam" id="PF10881"/>
    </source>
</evidence>
<gene>
    <name evidence="2" type="ORF">NIDE0387</name>
</gene>
<dbReference type="AlphaFoldDB" id="D8PAA6"/>
<feature type="domain" description="DUF2726" evidence="1">
    <location>
        <begin position="46"/>
        <end position="158"/>
    </location>
</feature>